<dbReference type="InterPro" id="IPR025426">
    <property type="entry name" value="DUF4305"/>
</dbReference>
<dbReference type="OrthoDB" id="2355666at2"/>
<evidence type="ECO:0000256" key="1">
    <source>
        <dbReference type="SAM" id="Phobius"/>
    </source>
</evidence>
<feature type="transmembrane region" description="Helical" evidence="1">
    <location>
        <begin position="7"/>
        <end position="27"/>
    </location>
</feature>
<name>A0A323T9G9_9BACI</name>
<dbReference type="Proteomes" id="UP000248214">
    <property type="component" value="Unassembled WGS sequence"/>
</dbReference>
<proteinExistence type="predicted"/>
<dbReference type="Pfam" id="PF14146">
    <property type="entry name" value="DUF4305"/>
    <property type="match status" value="1"/>
</dbReference>
<gene>
    <name evidence="2" type="ORF">CR194_15060</name>
</gene>
<evidence type="ECO:0000313" key="3">
    <source>
        <dbReference type="Proteomes" id="UP000248214"/>
    </source>
</evidence>
<reference evidence="2 3" key="1">
    <citation type="submission" date="2017-10" db="EMBL/GenBank/DDBJ databases">
        <title>Bacillus sp. nov., a halophilic bacterium isolated from a Keqin Lake.</title>
        <authorList>
            <person name="Wang H."/>
        </authorList>
    </citation>
    <scope>NUCLEOTIDE SEQUENCE [LARGE SCALE GENOMIC DNA]</scope>
    <source>
        <strain evidence="2 3">KQ-12</strain>
    </source>
</reference>
<keyword evidence="1" id="KW-0812">Transmembrane</keyword>
<keyword evidence="1" id="KW-0472">Membrane</keyword>
<dbReference type="AlphaFoldDB" id="A0A323T9G9"/>
<dbReference type="EMBL" id="PDOD01000004">
    <property type="protein sequence ID" value="PYZ92161.1"/>
    <property type="molecule type" value="Genomic_DNA"/>
</dbReference>
<keyword evidence="3" id="KW-1185">Reference proteome</keyword>
<comment type="caution">
    <text evidence="2">The sequence shown here is derived from an EMBL/GenBank/DDBJ whole genome shotgun (WGS) entry which is preliminary data.</text>
</comment>
<dbReference type="RefSeq" id="WP_110610544.1">
    <property type="nucleotide sequence ID" value="NZ_PDOD01000004.1"/>
</dbReference>
<keyword evidence="1" id="KW-1133">Transmembrane helix</keyword>
<sequence>MIKSPRVAGYLYFFLGTLFLFFAIQSARQSEGWDVFTIVLMIFAAIDYFIAFRHLGTAARARAKKNNKDIK</sequence>
<organism evidence="2 3">
    <name type="scientific">Salipaludibacillus keqinensis</name>
    <dbReference type="NCBI Taxonomy" id="2045207"/>
    <lineage>
        <taxon>Bacteria</taxon>
        <taxon>Bacillati</taxon>
        <taxon>Bacillota</taxon>
        <taxon>Bacilli</taxon>
        <taxon>Bacillales</taxon>
        <taxon>Bacillaceae</taxon>
    </lineage>
</organism>
<protein>
    <submittedName>
        <fullName evidence="2">DUF4305 domain-containing protein</fullName>
    </submittedName>
</protein>
<feature type="transmembrane region" description="Helical" evidence="1">
    <location>
        <begin position="33"/>
        <end position="52"/>
    </location>
</feature>
<evidence type="ECO:0000313" key="2">
    <source>
        <dbReference type="EMBL" id="PYZ92161.1"/>
    </source>
</evidence>
<accession>A0A323T9G9</accession>